<dbReference type="OMA" id="NYKMCLP"/>
<dbReference type="AlphaFoldDB" id="I3EGN8"/>
<feature type="region of interest" description="Disordered" evidence="1">
    <location>
        <begin position="1"/>
        <end position="33"/>
    </location>
</feature>
<dbReference type="OrthoDB" id="2189565at2759"/>
<evidence type="ECO:0008006" key="4">
    <source>
        <dbReference type="Google" id="ProtNLM"/>
    </source>
</evidence>
<organism evidence="2 3">
    <name type="scientific">Nematocida parisii (strain ERTm3)</name>
    <name type="common">Nematode killer fungus</name>
    <dbReference type="NCBI Taxonomy" id="935791"/>
    <lineage>
        <taxon>Eukaryota</taxon>
        <taxon>Fungi</taxon>
        <taxon>Fungi incertae sedis</taxon>
        <taxon>Microsporidia</taxon>
        <taxon>Nematocida</taxon>
    </lineage>
</organism>
<dbReference type="EMBL" id="GL870878">
    <property type="protein sequence ID" value="EIJ88385.1"/>
    <property type="molecule type" value="Genomic_DNA"/>
</dbReference>
<evidence type="ECO:0000313" key="3">
    <source>
        <dbReference type="Proteomes" id="UP000002872"/>
    </source>
</evidence>
<dbReference type="Proteomes" id="UP000002872">
    <property type="component" value="Unassembled WGS sequence"/>
</dbReference>
<keyword evidence="3" id="KW-1185">Reference proteome</keyword>
<name>I3EGN8_NEMP3</name>
<sequence length="180" mass="20132">MHNNNTNTNTNSTTNTNSNSNNNTNTYSGSSTNPHTDMHSCHMTGKDHKSCDHSDKKCTKSDMCPTEYCKNGIANPQLSSKGQMNYKMCLPTGISPEDVIVKEEKKGNNGEIKICYKKESKIDRNDFKQCCQQEGGICFTIDPNRKIKCARIENGMLEIDLEEGEPSNKEITLSLPDKKE</sequence>
<evidence type="ECO:0000313" key="2">
    <source>
        <dbReference type="EMBL" id="EIJ88385.1"/>
    </source>
</evidence>
<protein>
    <recommendedName>
        <fullName evidence="4">SHSP domain-containing protein</fullName>
    </recommendedName>
</protein>
<proteinExistence type="predicted"/>
<gene>
    <name evidence="2" type="ORF">NEQG_01075</name>
</gene>
<dbReference type="InParanoid" id="I3EGN8"/>
<dbReference type="VEuPathDB" id="MicrosporidiaDB:NEQG_01075"/>
<reference evidence="2" key="1">
    <citation type="submission" date="2011-01" db="EMBL/GenBank/DDBJ databases">
        <title>The Genome Sequence of Nematocida parisii strain ERTm3.</title>
        <authorList>
            <consortium name="The Broad Institute Genome Sequencing Platform"/>
            <consortium name="The Broad Institute Genome Sequencing Center for Infectious Disease"/>
            <person name="Cuomo C."/>
            <person name="Troemel E."/>
            <person name="Young S.K."/>
            <person name="Zeng Q."/>
            <person name="Gargeya S."/>
            <person name="Fitzgerald M."/>
            <person name="Haas B."/>
            <person name="Abouelleil A."/>
            <person name="Alvarado L."/>
            <person name="Arachchi H.M."/>
            <person name="Berlin A."/>
            <person name="Chapman S.B."/>
            <person name="Gearin G."/>
            <person name="Goldberg J."/>
            <person name="Griggs A."/>
            <person name="Gujja S."/>
            <person name="Hansen M."/>
            <person name="Heiman D."/>
            <person name="Howarth C."/>
            <person name="Larimer J."/>
            <person name="Lui A."/>
            <person name="MacDonald P.J.P."/>
            <person name="McCowen C."/>
            <person name="Montmayeur A."/>
            <person name="Murphy C."/>
            <person name="Neiman D."/>
            <person name="Pearson M."/>
            <person name="Priest M."/>
            <person name="Roberts A."/>
            <person name="Saif S."/>
            <person name="Shea T."/>
            <person name="Sisk P."/>
            <person name="Stolte C."/>
            <person name="Sykes S."/>
            <person name="Wortman J."/>
            <person name="Nusbaum C."/>
            <person name="Birren B."/>
        </authorList>
    </citation>
    <scope>NUCLEOTIDE SEQUENCE</scope>
    <source>
        <strain evidence="2">ERTm3</strain>
    </source>
</reference>
<dbReference type="CDD" id="cd00298">
    <property type="entry name" value="ACD_sHsps_p23-like"/>
    <property type="match status" value="1"/>
</dbReference>
<accession>I3EGN8</accession>
<evidence type="ECO:0000256" key="1">
    <source>
        <dbReference type="SAM" id="MobiDB-lite"/>
    </source>
</evidence>
<dbReference type="HOGENOM" id="CLU_1496627_0_0_1"/>
<feature type="region of interest" description="Disordered" evidence="1">
    <location>
        <begin position="161"/>
        <end position="180"/>
    </location>
</feature>